<reference evidence="1 2" key="1">
    <citation type="journal article" date="2015" name="Parasit. Vectors">
        <title>Draft genome of the scabies mite.</title>
        <authorList>
            <person name="Rider S.D.Jr."/>
            <person name="Morgan M.S."/>
            <person name="Arlian L.G."/>
        </authorList>
    </citation>
    <scope>NUCLEOTIDE SEQUENCE [LARGE SCALE GENOMIC DNA]</scope>
    <source>
        <strain evidence="1">Arlian Lab</strain>
    </source>
</reference>
<dbReference type="EMBL" id="JXLN01008360">
    <property type="protein sequence ID" value="KPM04344.1"/>
    <property type="molecule type" value="Genomic_DNA"/>
</dbReference>
<sequence length="213" mass="25035">MDRSLSEAPTVMIAPEDYVHIYKRKIDPIDLSVRNEEKVEELPTFLIAPEDYEHIFHTKEMKEMIESIRNDRNDSKLNVLMGKKSNIIKTIKKIEKEKILSKTITMSLKQSFSEQKKKVVTLRNPKNCLRFFSQEHYLNSNENENDRLETVDLVRCYPRGQTIRRTKNQMIKIQHARILNHSLFSTKRIALSKEFGLPRSLVDAVDNFIKTIS</sequence>
<accession>A0A132A071</accession>
<dbReference type="Proteomes" id="UP000616769">
    <property type="component" value="Unassembled WGS sequence"/>
</dbReference>
<dbReference type="VEuPathDB" id="VectorBase:SSCA007772"/>
<name>A0A132A071_SARSC</name>
<evidence type="ECO:0000313" key="1">
    <source>
        <dbReference type="EMBL" id="KPM04344.1"/>
    </source>
</evidence>
<protein>
    <submittedName>
        <fullName evidence="1">Uncharacterized protein</fullName>
    </submittedName>
</protein>
<dbReference type="AlphaFoldDB" id="A0A132A071"/>
<proteinExistence type="predicted"/>
<organism evidence="1 2">
    <name type="scientific">Sarcoptes scabiei</name>
    <name type="common">Itch mite</name>
    <name type="synonym">Acarus scabiei</name>
    <dbReference type="NCBI Taxonomy" id="52283"/>
    <lineage>
        <taxon>Eukaryota</taxon>
        <taxon>Metazoa</taxon>
        <taxon>Ecdysozoa</taxon>
        <taxon>Arthropoda</taxon>
        <taxon>Chelicerata</taxon>
        <taxon>Arachnida</taxon>
        <taxon>Acari</taxon>
        <taxon>Acariformes</taxon>
        <taxon>Sarcoptiformes</taxon>
        <taxon>Astigmata</taxon>
        <taxon>Psoroptidia</taxon>
        <taxon>Sarcoptoidea</taxon>
        <taxon>Sarcoptidae</taxon>
        <taxon>Sarcoptinae</taxon>
        <taxon>Sarcoptes</taxon>
    </lineage>
</organism>
<comment type="caution">
    <text evidence="1">The sequence shown here is derived from an EMBL/GenBank/DDBJ whole genome shotgun (WGS) entry which is preliminary data.</text>
</comment>
<evidence type="ECO:0000313" key="2">
    <source>
        <dbReference type="Proteomes" id="UP000616769"/>
    </source>
</evidence>
<gene>
    <name evidence="1" type="ORF">QR98_0027880</name>
</gene>